<name>A0A212C0X3_CEREH</name>
<dbReference type="AlphaFoldDB" id="A0A212C0X3"/>
<keyword evidence="4" id="KW-0812">Transmembrane</keyword>
<evidence type="ECO:0000256" key="7">
    <source>
        <dbReference type="ARBA" id="ARBA00023136"/>
    </source>
</evidence>
<comment type="caution">
    <text evidence="9">The sequence shown here is derived from an EMBL/GenBank/DDBJ whole genome shotgun (WGS) entry which is preliminary data.</text>
</comment>
<dbReference type="Pfam" id="PF03901">
    <property type="entry name" value="Glyco_transf_22"/>
    <property type="match status" value="1"/>
</dbReference>
<proteinExistence type="predicted"/>
<evidence type="ECO:0000256" key="8">
    <source>
        <dbReference type="SAM" id="MobiDB-lite"/>
    </source>
</evidence>
<protein>
    <submittedName>
        <fullName evidence="9">Uncharacterized protein</fullName>
    </submittedName>
</protein>
<evidence type="ECO:0000313" key="10">
    <source>
        <dbReference type="Proteomes" id="UP000242450"/>
    </source>
</evidence>
<gene>
    <name evidence="9" type="ORF">Celaphus_00009823</name>
</gene>
<evidence type="ECO:0000256" key="5">
    <source>
        <dbReference type="ARBA" id="ARBA00022824"/>
    </source>
</evidence>
<evidence type="ECO:0000256" key="3">
    <source>
        <dbReference type="ARBA" id="ARBA00022679"/>
    </source>
</evidence>
<dbReference type="GO" id="GO:0016757">
    <property type="term" value="F:glycosyltransferase activity"/>
    <property type="evidence" value="ECO:0007669"/>
    <property type="project" value="UniProtKB-KW"/>
</dbReference>
<keyword evidence="5" id="KW-0256">Endoplasmic reticulum</keyword>
<evidence type="ECO:0000256" key="6">
    <source>
        <dbReference type="ARBA" id="ARBA00022989"/>
    </source>
</evidence>
<comment type="subcellular location">
    <subcellularLocation>
        <location evidence="1">Endoplasmic reticulum membrane</location>
        <topology evidence="1">Multi-pass membrane protein</topology>
    </subcellularLocation>
</comment>
<accession>A0A212C0X3</accession>
<keyword evidence="2" id="KW-0328">Glycosyltransferase</keyword>
<evidence type="ECO:0000256" key="4">
    <source>
        <dbReference type="ARBA" id="ARBA00022692"/>
    </source>
</evidence>
<reference evidence="9 10" key="1">
    <citation type="journal article" date="2018" name="Mol. Genet. Genomics">
        <title>The red deer Cervus elaphus genome CerEla1.0: sequencing, annotating, genes, and chromosomes.</title>
        <authorList>
            <person name="Bana N.A."/>
            <person name="Nyiri A."/>
            <person name="Nagy J."/>
            <person name="Frank K."/>
            <person name="Nagy T."/>
            <person name="Steger V."/>
            <person name="Schiller M."/>
            <person name="Lakatos P."/>
            <person name="Sugar L."/>
            <person name="Horn P."/>
            <person name="Barta E."/>
            <person name="Orosz L."/>
        </authorList>
    </citation>
    <scope>NUCLEOTIDE SEQUENCE [LARGE SCALE GENOMIC DNA]</scope>
    <source>
        <strain evidence="9">Hungarian</strain>
    </source>
</reference>
<evidence type="ECO:0000256" key="2">
    <source>
        <dbReference type="ARBA" id="ARBA00022676"/>
    </source>
</evidence>
<dbReference type="Proteomes" id="UP000242450">
    <property type="component" value="Chromosome X"/>
</dbReference>
<keyword evidence="6" id="KW-1133">Transmembrane helix</keyword>
<dbReference type="UniPathway" id="UPA00378"/>
<dbReference type="GO" id="GO:0005789">
    <property type="term" value="C:endoplasmic reticulum membrane"/>
    <property type="evidence" value="ECO:0007669"/>
    <property type="project" value="UniProtKB-SubCell"/>
</dbReference>
<keyword evidence="7" id="KW-0472">Membrane</keyword>
<sequence>MLFLVTVVVTDSYYYRKLVTAPLNIVLYNVFTLHGPDLYDSYLLPALWHCSEGILGPLICIQNFTELPQTQPSTVSQKANSSVHSIRVQRPVTKTFCRGNTGLHIVPTDMNDQNLEEPSRHTDIMHANYTILKPQKAKQTKETMPMAPKDNHPVNWGFHRQDSLQ</sequence>
<organism evidence="9 10">
    <name type="scientific">Cervus elaphus hippelaphus</name>
    <name type="common">European red deer</name>
    <dbReference type="NCBI Taxonomy" id="46360"/>
    <lineage>
        <taxon>Eukaryota</taxon>
        <taxon>Metazoa</taxon>
        <taxon>Chordata</taxon>
        <taxon>Craniata</taxon>
        <taxon>Vertebrata</taxon>
        <taxon>Euteleostomi</taxon>
        <taxon>Mammalia</taxon>
        <taxon>Eutheria</taxon>
        <taxon>Laurasiatheria</taxon>
        <taxon>Artiodactyla</taxon>
        <taxon>Ruminantia</taxon>
        <taxon>Pecora</taxon>
        <taxon>Cervidae</taxon>
        <taxon>Cervinae</taxon>
        <taxon>Cervus</taxon>
    </lineage>
</organism>
<evidence type="ECO:0000313" key="9">
    <source>
        <dbReference type="EMBL" id="OWJ99650.1"/>
    </source>
</evidence>
<feature type="non-terminal residue" evidence="9">
    <location>
        <position position="165"/>
    </location>
</feature>
<keyword evidence="3" id="KW-0808">Transferase</keyword>
<dbReference type="OrthoDB" id="497541at2759"/>
<dbReference type="EMBL" id="MKHE01000034">
    <property type="protein sequence ID" value="OWJ99650.1"/>
    <property type="molecule type" value="Genomic_DNA"/>
</dbReference>
<keyword evidence="10" id="KW-1185">Reference proteome</keyword>
<evidence type="ECO:0000256" key="1">
    <source>
        <dbReference type="ARBA" id="ARBA00004477"/>
    </source>
</evidence>
<dbReference type="InterPro" id="IPR005599">
    <property type="entry name" value="GPI_mannosylTrfase"/>
</dbReference>
<feature type="region of interest" description="Disordered" evidence="8">
    <location>
        <begin position="144"/>
        <end position="165"/>
    </location>
</feature>